<accession>A0ABM0RBM8</accession>
<evidence type="ECO:0000313" key="2">
    <source>
        <dbReference type="RefSeq" id="XP_008578019.1"/>
    </source>
</evidence>
<sequence>MDLKAHKKSHQHKKYRVKTQERFAKKFPYRFSWLAEPNPKSLQSWEVVSHSAREQLPLQKRLVPTRSIPVRGLGAPDFTSLVCSRQPPPPPHSLWELKLLNHRFPRQGVCTLAALHASVYHPLASEAAGPPGGIS</sequence>
<dbReference type="PANTHER" id="PTHR37875">
    <property type="entry name" value="HYPOTHETICAL PROTEIN LOC685964"/>
    <property type="match status" value="1"/>
</dbReference>
<dbReference type="InterPro" id="IPR038782">
    <property type="entry name" value="C3orf22"/>
</dbReference>
<reference evidence="2" key="1">
    <citation type="submission" date="2025-08" db="UniProtKB">
        <authorList>
            <consortium name="RefSeq"/>
        </authorList>
    </citation>
    <scope>IDENTIFICATION</scope>
</reference>
<dbReference type="Proteomes" id="UP000694923">
    <property type="component" value="Unplaced"/>
</dbReference>
<keyword evidence="1" id="KW-1185">Reference proteome</keyword>
<dbReference type="RefSeq" id="XP_008578019.1">
    <property type="nucleotide sequence ID" value="XM_008579797.1"/>
</dbReference>
<dbReference type="GeneID" id="103596202"/>
<gene>
    <name evidence="2" type="primary">LOC103596202</name>
</gene>
<protein>
    <submittedName>
        <fullName evidence="2">Uncharacterized protein C3orf22 homolog</fullName>
    </submittedName>
</protein>
<organism evidence="1 2">
    <name type="scientific">Galeopterus variegatus</name>
    <name type="common">Malayan flying lemur</name>
    <name type="synonym">Cynocephalus variegatus</name>
    <dbReference type="NCBI Taxonomy" id="482537"/>
    <lineage>
        <taxon>Eukaryota</taxon>
        <taxon>Metazoa</taxon>
        <taxon>Chordata</taxon>
        <taxon>Craniata</taxon>
        <taxon>Vertebrata</taxon>
        <taxon>Euteleostomi</taxon>
        <taxon>Mammalia</taxon>
        <taxon>Eutheria</taxon>
        <taxon>Euarchontoglires</taxon>
        <taxon>Dermoptera</taxon>
        <taxon>Cynocephalidae</taxon>
        <taxon>Galeopterus</taxon>
    </lineage>
</organism>
<name>A0ABM0RBM8_GALVR</name>
<proteinExistence type="predicted"/>
<dbReference type="PANTHER" id="PTHR37875:SF1">
    <property type="entry name" value="CHROMOSOME 3 OPEN READING FRAME 22"/>
    <property type="match status" value="1"/>
</dbReference>
<evidence type="ECO:0000313" key="1">
    <source>
        <dbReference type="Proteomes" id="UP000694923"/>
    </source>
</evidence>